<keyword evidence="2" id="KW-1185">Reference proteome</keyword>
<dbReference type="OrthoDB" id="334224at2"/>
<evidence type="ECO:0000313" key="2">
    <source>
        <dbReference type="Proteomes" id="UP000298058"/>
    </source>
</evidence>
<dbReference type="EMBL" id="RQHW01000065">
    <property type="protein sequence ID" value="TGN17659.1"/>
    <property type="molecule type" value="Genomic_DNA"/>
</dbReference>
<name>A0A4R9LXB6_9LEPT</name>
<evidence type="ECO:0000313" key="1">
    <source>
        <dbReference type="EMBL" id="TGN17659.1"/>
    </source>
</evidence>
<accession>A0A4R9LXB6</accession>
<gene>
    <name evidence="1" type="ORF">EHS15_16680</name>
</gene>
<dbReference type="Proteomes" id="UP000298058">
    <property type="component" value="Unassembled WGS sequence"/>
</dbReference>
<comment type="caution">
    <text evidence="1">The sequence shown here is derived from an EMBL/GenBank/DDBJ whole genome shotgun (WGS) entry which is preliminary data.</text>
</comment>
<dbReference type="RefSeq" id="WP_135761716.1">
    <property type="nucleotide sequence ID" value="NZ_RQHW01000065.1"/>
</dbReference>
<proteinExistence type="predicted"/>
<protein>
    <submittedName>
        <fullName evidence="1">Uncharacterized protein</fullName>
    </submittedName>
</protein>
<sequence length="228" mass="25985">MNFERGSKPNPTGNLIAYCHVFGENPIAPGGKIIASNVVVSFLKIGDNYPVVTFPPVALSSKDELLKILSDNIQLYDVVQLPDFQMPEEKDQANQYIQERMEQFNSMVMRYVEFCKSKEKKMSTVVDDKIEGIAQPLETLANLSLEFRNSSGIAKEATRLKMDRIVDYFQNHHPQLDIDNFRKALVFPGKLGDELVSLYIQKFNAIQIENYEDASDLRRRILAIESMS</sequence>
<dbReference type="AlphaFoldDB" id="A0A4R9LXB6"/>
<organism evidence="1 2">
    <name type="scientific">Leptospira idonii</name>
    <dbReference type="NCBI Taxonomy" id="1193500"/>
    <lineage>
        <taxon>Bacteria</taxon>
        <taxon>Pseudomonadati</taxon>
        <taxon>Spirochaetota</taxon>
        <taxon>Spirochaetia</taxon>
        <taxon>Leptospirales</taxon>
        <taxon>Leptospiraceae</taxon>
        <taxon>Leptospira</taxon>
    </lineage>
</organism>
<reference evidence="1" key="1">
    <citation type="journal article" date="2019" name="PLoS Negl. Trop. Dis.">
        <title>Revisiting the worldwide diversity of Leptospira species in the environment.</title>
        <authorList>
            <person name="Vincent A.T."/>
            <person name="Schiettekatte O."/>
            <person name="Bourhy P."/>
            <person name="Veyrier F.J."/>
            <person name="Picardeau M."/>
        </authorList>
    </citation>
    <scope>NUCLEOTIDE SEQUENCE [LARGE SCALE GENOMIC DNA]</scope>
    <source>
        <strain evidence="1">201300427</strain>
    </source>
</reference>